<dbReference type="InterPro" id="IPR012340">
    <property type="entry name" value="NA-bd_OB-fold"/>
</dbReference>
<evidence type="ECO:0000256" key="8">
    <source>
        <dbReference type="ARBA" id="ARBA00023242"/>
    </source>
</evidence>
<feature type="compositionally biased region" description="Basic and acidic residues" evidence="9">
    <location>
        <begin position="260"/>
        <end position="271"/>
    </location>
</feature>
<dbReference type="GO" id="GO:0098505">
    <property type="term" value="F:G-rich strand telomeric DNA binding"/>
    <property type="evidence" value="ECO:0007669"/>
    <property type="project" value="TreeGrafter"/>
</dbReference>
<evidence type="ECO:0000313" key="12">
    <source>
        <dbReference type="Proteomes" id="UP001342314"/>
    </source>
</evidence>
<comment type="caution">
    <text evidence="11">The sequence shown here is derived from an EMBL/GenBank/DDBJ whole genome shotgun (WGS) entry which is preliminary data.</text>
</comment>
<dbReference type="Proteomes" id="UP001342314">
    <property type="component" value="Unassembled WGS sequence"/>
</dbReference>
<keyword evidence="8" id="KW-0539">Nucleus</keyword>
<sequence>MPVQPSLLPLGSLRPYTLIPGGTELEGTLVAVVPFNPTTGRASLDITQNNVRVQLRLCGPWAESAVLSFFKHTGGRCRVLSVGGELLNVQVAGTSRDRNGDALPGGQKLCVEFKNGLQGWWKDRVTGVKSDEFRFTNEVDKAAREQRRRAKLDSSSDGIDVLPPSRQTAARQAFDSKTNLPPRSQTVTPAPTPKLRVPATNPDNPYGAYAADESRGSKKRIASPEDGSSSRGSNGSSSPTNASSSRAASQVSRATQMQPEQKRARARKETRTTWGLKTDQRQYKSLDQFKAHGNQGNLNLIAMAIVARPIQKMEGKPDWGTVLRIVDPTNASSSEDLEIRYYGQDGRFLPAVNDGDIVVFHKLNWNKNSRQFVAYKGNGQYLVLPVDKLLGGEPLSSFARPSERGTSIGDEELAYARDLARWSKKHDLLGNTLVDLASASGTAAPQSLDAKQRSLKYAKGSSGGRKLVTLSEMDAGTFCDFRGEIVKLYNPWLSRIGPNDAVQLFVTDYTTNSQLYDYTDTSEVRTPGQITLQVSIFGNQSEPLLGLRAEQLVGRVVFLRNVRPKMTINDFLEATMIEDNKYPNRRDVYLVSEKNPAPADWVAQFAARREKYWRELKGTGFAPIFDSKPDAPVVDPLTLISDTTGLEQQSVSNALALKQPGTFRFRVRISGFEPRRLEDWIEASCPVCDDVLSAGETACLTHNSVAYNWSFVLVLTDEADGSASVCVPVFEPATTPLFPNFDPALFPLVREGNSDALASLQSRFHDTLGRIPSVLRRRQQIQAGDCGPAWDVVLDATKEEGAEGVEWQFCEGRVAFR</sequence>
<dbReference type="AlphaFoldDB" id="A0AAV5GVG1"/>
<dbReference type="PANTHER" id="PTHR14513:SF0">
    <property type="entry name" value="PROTECTION OF TELOMERES PROTEIN 1"/>
    <property type="match status" value="1"/>
</dbReference>
<dbReference type="Gene3D" id="2.40.50.140">
    <property type="entry name" value="Nucleic acid-binding proteins"/>
    <property type="match status" value="2"/>
</dbReference>
<proteinExistence type="inferred from homology"/>
<evidence type="ECO:0000313" key="11">
    <source>
        <dbReference type="EMBL" id="GJN94218.1"/>
    </source>
</evidence>
<dbReference type="GO" id="GO:0010521">
    <property type="term" value="F:telomerase inhibitor activity"/>
    <property type="evidence" value="ECO:0007669"/>
    <property type="project" value="TreeGrafter"/>
</dbReference>
<evidence type="ECO:0000256" key="2">
    <source>
        <dbReference type="ARBA" id="ARBA00004574"/>
    </source>
</evidence>
<protein>
    <recommendedName>
        <fullName evidence="4">Protection of telomeres protein 1</fullName>
    </recommendedName>
</protein>
<dbReference type="PANTHER" id="PTHR14513">
    <property type="entry name" value="PROTECTION OF TELOMERES 1"/>
    <property type="match status" value="1"/>
</dbReference>
<dbReference type="InterPro" id="IPR028389">
    <property type="entry name" value="POT1"/>
</dbReference>
<comment type="subcellular location">
    <subcellularLocation>
        <location evidence="2">Chromosome</location>
        <location evidence="2">Telomere</location>
    </subcellularLocation>
    <subcellularLocation>
        <location evidence="1">Nucleus</location>
    </subcellularLocation>
</comment>
<evidence type="ECO:0000256" key="4">
    <source>
        <dbReference type="ARBA" id="ARBA00015253"/>
    </source>
</evidence>
<evidence type="ECO:0000256" key="9">
    <source>
        <dbReference type="SAM" id="MobiDB-lite"/>
    </source>
</evidence>
<reference evidence="11 12" key="1">
    <citation type="submission" date="2021-12" db="EMBL/GenBank/DDBJ databases">
        <title>High titer production of polyol ester of fatty acids by Rhodotorula paludigena BS15 towards product separation-free biomass refinery.</title>
        <authorList>
            <person name="Mano J."/>
            <person name="Ono H."/>
            <person name="Tanaka T."/>
            <person name="Naito K."/>
            <person name="Sushida H."/>
            <person name="Ike M."/>
            <person name="Tokuyasu K."/>
            <person name="Kitaoka M."/>
        </authorList>
    </citation>
    <scope>NUCLEOTIDE SEQUENCE [LARGE SCALE GENOMIC DNA]</scope>
    <source>
        <strain evidence="11 12">BS15</strain>
    </source>
</reference>
<evidence type="ECO:0000256" key="1">
    <source>
        <dbReference type="ARBA" id="ARBA00004123"/>
    </source>
</evidence>
<evidence type="ECO:0000256" key="3">
    <source>
        <dbReference type="ARBA" id="ARBA00008442"/>
    </source>
</evidence>
<keyword evidence="5" id="KW-0158">Chromosome</keyword>
<evidence type="ECO:0000256" key="7">
    <source>
        <dbReference type="ARBA" id="ARBA00023125"/>
    </source>
</evidence>
<gene>
    <name evidence="11" type="ORF">Rhopal_007292-T1</name>
</gene>
<keyword evidence="6" id="KW-0779">Telomere</keyword>
<feature type="compositionally biased region" description="Polar residues" evidence="9">
    <location>
        <begin position="165"/>
        <end position="189"/>
    </location>
</feature>
<name>A0AAV5GVG1_9BASI</name>
<dbReference type="GO" id="GO:0016233">
    <property type="term" value="P:telomere capping"/>
    <property type="evidence" value="ECO:0007669"/>
    <property type="project" value="TreeGrafter"/>
</dbReference>
<dbReference type="SMART" id="SM00976">
    <property type="entry name" value="Telo_bind"/>
    <property type="match status" value="1"/>
</dbReference>
<feature type="region of interest" description="Disordered" evidence="9">
    <location>
        <begin position="143"/>
        <end position="275"/>
    </location>
</feature>
<keyword evidence="7" id="KW-0238">DNA-binding</keyword>
<comment type="similarity">
    <text evidence="3">Belongs to the telombin family.</text>
</comment>
<dbReference type="Pfam" id="PF16686">
    <property type="entry name" value="POT1PC"/>
    <property type="match status" value="1"/>
</dbReference>
<feature type="domain" description="Telomeric single stranded DNA binding POT1/Cdc13" evidence="10">
    <location>
        <begin position="283"/>
        <end position="424"/>
    </location>
</feature>
<accession>A0AAV5GVG1</accession>
<dbReference type="GO" id="GO:0032210">
    <property type="term" value="P:regulation of telomere maintenance via telomerase"/>
    <property type="evidence" value="ECO:0007669"/>
    <property type="project" value="TreeGrafter"/>
</dbReference>
<dbReference type="InterPro" id="IPR011564">
    <property type="entry name" value="Telomer_end-bd_POT1/Cdc13"/>
</dbReference>
<evidence type="ECO:0000256" key="6">
    <source>
        <dbReference type="ARBA" id="ARBA00022895"/>
    </source>
</evidence>
<keyword evidence="12" id="KW-1185">Reference proteome</keyword>
<dbReference type="SUPFAM" id="SSF50249">
    <property type="entry name" value="Nucleic acid-binding proteins"/>
    <property type="match status" value="2"/>
</dbReference>
<dbReference type="GO" id="GO:0000783">
    <property type="term" value="C:nuclear telomere cap complex"/>
    <property type="evidence" value="ECO:0007669"/>
    <property type="project" value="TreeGrafter"/>
</dbReference>
<dbReference type="EMBL" id="BQKY01000016">
    <property type="protein sequence ID" value="GJN94218.1"/>
    <property type="molecule type" value="Genomic_DNA"/>
</dbReference>
<feature type="compositionally biased region" description="Low complexity" evidence="9">
    <location>
        <begin position="227"/>
        <end position="254"/>
    </location>
</feature>
<dbReference type="Pfam" id="PF02765">
    <property type="entry name" value="POT1"/>
    <property type="match status" value="1"/>
</dbReference>
<dbReference type="InterPro" id="IPR032042">
    <property type="entry name" value="POT1PC"/>
</dbReference>
<organism evidence="11 12">
    <name type="scientific">Rhodotorula paludigena</name>
    <dbReference type="NCBI Taxonomy" id="86838"/>
    <lineage>
        <taxon>Eukaryota</taxon>
        <taxon>Fungi</taxon>
        <taxon>Dikarya</taxon>
        <taxon>Basidiomycota</taxon>
        <taxon>Pucciniomycotina</taxon>
        <taxon>Microbotryomycetes</taxon>
        <taxon>Sporidiobolales</taxon>
        <taxon>Sporidiobolaceae</taxon>
        <taxon>Rhodotorula</taxon>
    </lineage>
</organism>
<evidence type="ECO:0000256" key="5">
    <source>
        <dbReference type="ARBA" id="ARBA00022454"/>
    </source>
</evidence>
<evidence type="ECO:0000259" key="10">
    <source>
        <dbReference type="SMART" id="SM00976"/>
    </source>
</evidence>